<dbReference type="AlphaFoldDB" id="A0A7J6MYU2"/>
<name>A0A7J6MYU2_PEROL</name>
<evidence type="ECO:0000313" key="1">
    <source>
        <dbReference type="EMBL" id="KAF4676773.1"/>
    </source>
</evidence>
<reference evidence="1 2" key="1">
    <citation type="submission" date="2020-04" db="EMBL/GenBank/DDBJ databases">
        <title>Perkinsus olseni comparative genomics.</title>
        <authorList>
            <person name="Bogema D.R."/>
        </authorList>
    </citation>
    <scope>NUCLEOTIDE SEQUENCE [LARGE SCALE GENOMIC DNA]</scope>
    <source>
        <strain evidence="1">00978-12</strain>
    </source>
</reference>
<accession>A0A7J6MYU2</accession>
<organism evidence="1 2">
    <name type="scientific">Perkinsus olseni</name>
    <name type="common">Perkinsus atlanticus</name>
    <dbReference type="NCBI Taxonomy" id="32597"/>
    <lineage>
        <taxon>Eukaryota</taxon>
        <taxon>Sar</taxon>
        <taxon>Alveolata</taxon>
        <taxon>Perkinsozoa</taxon>
        <taxon>Perkinsea</taxon>
        <taxon>Perkinsida</taxon>
        <taxon>Perkinsidae</taxon>
        <taxon>Perkinsus</taxon>
    </lineage>
</organism>
<comment type="caution">
    <text evidence="1">The sequence shown here is derived from an EMBL/GenBank/DDBJ whole genome shotgun (WGS) entry which is preliminary data.</text>
</comment>
<feature type="non-terminal residue" evidence="1">
    <location>
        <position position="152"/>
    </location>
</feature>
<dbReference type="EMBL" id="JABANP010001047">
    <property type="protein sequence ID" value="KAF4676773.1"/>
    <property type="molecule type" value="Genomic_DNA"/>
</dbReference>
<dbReference type="Proteomes" id="UP000541610">
    <property type="component" value="Unassembled WGS sequence"/>
</dbReference>
<protein>
    <submittedName>
        <fullName evidence="1">Uncharacterized protein</fullName>
    </submittedName>
</protein>
<evidence type="ECO:0000313" key="2">
    <source>
        <dbReference type="Proteomes" id="UP000541610"/>
    </source>
</evidence>
<sequence length="152" mass="17452">MIFKVNGKDAFFDGLYSIKRNLGEEVGDTHTIQFTHEERPIQDGDLVELTFATSDDLYVKIRGQTLHLKRLGRVSDEPQPPYLQTTFYIHNDGFVDVQVTCNGVSTDRFHCQLSLTDVGDYFKFYNVGLEPDARDPFVGAMQRLCPDQRLRE</sequence>
<proteinExistence type="predicted"/>
<gene>
    <name evidence="1" type="ORF">FOZ60_000522</name>
</gene>